<dbReference type="SUPFAM" id="SSF54897">
    <property type="entry name" value="Protease propeptides/inhibitors"/>
    <property type="match status" value="1"/>
</dbReference>
<reference evidence="11 12" key="1">
    <citation type="submission" date="2021-01" db="EMBL/GenBank/DDBJ databases">
        <title>Genome sequencing of Micromonospora fiedleri MG-37.</title>
        <authorList>
            <person name="Moreland P.E.J."/>
            <person name="Stach J.E.M."/>
        </authorList>
    </citation>
    <scope>NUCLEOTIDE SEQUENCE [LARGE SCALE GENOMIC DNA]</scope>
    <source>
        <strain evidence="11 12">MG-37</strain>
    </source>
</reference>
<protein>
    <submittedName>
        <fullName evidence="11">S8 family serine peptidase</fullName>
    </submittedName>
</protein>
<dbReference type="InterPro" id="IPR000209">
    <property type="entry name" value="Peptidase_S8/S53_dom"/>
</dbReference>
<evidence type="ECO:0000256" key="3">
    <source>
        <dbReference type="ARBA" id="ARBA00022801"/>
    </source>
</evidence>
<dbReference type="CDD" id="cd04077">
    <property type="entry name" value="Peptidases_S8_PCSK9_ProteinaseK_like"/>
    <property type="match status" value="1"/>
</dbReference>
<dbReference type="PANTHER" id="PTHR43806:SF11">
    <property type="entry name" value="CEREVISIN-RELATED"/>
    <property type="match status" value="1"/>
</dbReference>
<dbReference type="Gene3D" id="2.80.10.50">
    <property type="match status" value="2"/>
</dbReference>
<evidence type="ECO:0000259" key="9">
    <source>
        <dbReference type="Pfam" id="PF00082"/>
    </source>
</evidence>
<organism evidence="11 12">
    <name type="scientific">Micromonospora fiedleri</name>
    <dbReference type="NCBI Taxonomy" id="1157498"/>
    <lineage>
        <taxon>Bacteria</taxon>
        <taxon>Bacillati</taxon>
        <taxon>Actinomycetota</taxon>
        <taxon>Actinomycetes</taxon>
        <taxon>Micromonosporales</taxon>
        <taxon>Micromonosporaceae</taxon>
        <taxon>Micromonospora</taxon>
    </lineage>
</organism>
<feature type="domain" description="Peptidase S8/S53" evidence="9">
    <location>
        <begin position="158"/>
        <end position="403"/>
    </location>
</feature>
<keyword evidence="4 5" id="KW-0720">Serine protease</keyword>
<dbReference type="Proteomes" id="UP000661193">
    <property type="component" value="Unassembled WGS sequence"/>
</dbReference>
<feature type="domain" description="Inhibitor I9" evidence="10">
    <location>
        <begin position="56"/>
        <end position="120"/>
    </location>
</feature>
<dbReference type="Pfam" id="PF00082">
    <property type="entry name" value="Peptidase_S8"/>
    <property type="match status" value="1"/>
</dbReference>
<keyword evidence="8" id="KW-0732">Signal</keyword>
<dbReference type="PROSITE" id="PS51892">
    <property type="entry name" value="SUBTILASE"/>
    <property type="match status" value="1"/>
</dbReference>
<keyword evidence="3 5" id="KW-0378">Hydrolase</keyword>
<comment type="similarity">
    <text evidence="1 5 6">Belongs to the peptidase S8 family.</text>
</comment>
<gene>
    <name evidence="11" type="ORF">JMF97_13105</name>
</gene>
<evidence type="ECO:0000256" key="2">
    <source>
        <dbReference type="ARBA" id="ARBA00022670"/>
    </source>
</evidence>
<evidence type="ECO:0000313" key="11">
    <source>
        <dbReference type="EMBL" id="MBL6277097.1"/>
    </source>
</evidence>
<sequence>MKRRGVLRRTAVAGLALATASSILTVATGGVGMAAPADSARAEVRGSEGTGVVPGRYIVVLKDKQATYSSVRALASTFVKQHGGSVRQVFDSALVGYSAAMDQRQADRLAAHPAVDYVEPVRRLSANGTQSSPPWGLDRLDQYTAKLNKTYKYPNTGSKVTAYILDTGINVKHQDFGGRATMGYDAIDPPPPTPDPEPTDPPVDGVQANANGDCNGHGTHVAGTVGGTKYGVAKGVKLVGVRVLDCEGYGTTEQVIAGVDWVTANAQKPAVANMSLGDVVAIPSLDEAVKRSIASGITYSLAAGNSMMDACKTSPARVPDAITVGATDRVDMRAWFSNYGKCLDVFAPGVSIVSARHDSNTGSVGYSGTSMAAPHVAGAAALLLHSNPSWTPKQVRDRIVTTGIAGAVYDTKGSIDRMLTVGSVTSSRSGFAFKAKSNGKFVTAASTKKALVNNGKSLGTAQRYDFVNAGSGLIALRSKNTGRYVVAPSKGTKPLIASHKTIVTSAKFQIINHTDGTVSLKAKINGKYVTAPKSGTSSLKASKTSIGSSEKFNIEAPAPVISIKSKANGKYVVAGSKPLIASSSKVTKSAKFQIVNIGDGFFGLKALANGKYVTAASKGTKPLIASAKSRGVWESFDFLDYNGDGTVFFRASDNQAVSAGSAGTKQLISNKNIKWFEFELGLGKGEKFTVSAA</sequence>
<feature type="region of interest" description="Disordered" evidence="7">
    <location>
        <begin position="180"/>
        <end position="217"/>
    </location>
</feature>
<dbReference type="PANTHER" id="PTHR43806">
    <property type="entry name" value="PEPTIDASE S8"/>
    <property type="match status" value="1"/>
</dbReference>
<feature type="active site" description="Charge relay system" evidence="5">
    <location>
        <position position="217"/>
    </location>
</feature>
<evidence type="ECO:0000259" key="10">
    <source>
        <dbReference type="Pfam" id="PF05922"/>
    </source>
</evidence>
<comment type="caution">
    <text evidence="11">The sequence shown here is derived from an EMBL/GenBank/DDBJ whole genome shotgun (WGS) entry which is preliminary data.</text>
</comment>
<dbReference type="SUPFAM" id="SSF50405">
    <property type="entry name" value="Actin-crosslinking proteins"/>
    <property type="match status" value="2"/>
</dbReference>
<feature type="signal peptide" evidence="8">
    <location>
        <begin position="1"/>
        <end position="26"/>
    </location>
</feature>
<dbReference type="Pfam" id="PF05922">
    <property type="entry name" value="Inhibitor_I9"/>
    <property type="match status" value="1"/>
</dbReference>
<evidence type="ECO:0000313" key="12">
    <source>
        <dbReference type="Proteomes" id="UP000661193"/>
    </source>
</evidence>
<dbReference type="PROSITE" id="PS00136">
    <property type="entry name" value="SUBTILASE_ASP"/>
    <property type="match status" value="1"/>
</dbReference>
<keyword evidence="12" id="KW-1185">Reference proteome</keyword>
<name>A0ABS1UL97_9ACTN</name>
<feature type="compositionally biased region" description="Pro residues" evidence="7">
    <location>
        <begin position="188"/>
        <end position="201"/>
    </location>
</feature>
<dbReference type="InterPro" id="IPR022398">
    <property type="entry name" value="Peptidase_S8_His-AS"/>
</dbReference>
<dbReference type="InterPro" id="IPR023827">
    <property type="entry name" value="Peptidase_S8_Asp-AS"/>
</dbReference>
<dbReference type="CDD" id="cd00257">
    <property type="entry name" value="beta-trefoil_FSCN-like"/>
    <property type="match status" value="2"/>
</dbReference>
<evidence type="ECO:0000256" key="7">
    <source>
        <dbReference type="SAM" id="MobiDB-lite"/>
    </source>
</evidence>
<dbReference type="SUPFAM" id="SSF52743">
    <property type="entry name" value="Subtilisin-like"/>
    <property type="match status" value="1"/>
</dbReference>
<feature type="active site" description="Charge relay system" evidence="5">
    <location>
        <position position="166"/>
    </location>
</feature>
<dbReference type="RefSeq" id="WP_203221812.1">
    <property type="nucleotide sequence ID" value="NZ_JAETXL010000004.1"/>
</dbReference>
<dbReference type="InterPro" id="IPR050131">
    <property type="entry name" value="Peptidase_S8_subtilisin-like"/>
</dbReference>
<evidence type="ECO:0000256" key="6">
    <source>
        <dbReference type="RuleBase" id="RU003355"/>
    </source>
</evidence>
<feature type="active site" description="Charge relay system" evidence="5">
    <location>
        <position position="370"/>
    </location>
</feature>
<proteinExistence type="inferred from homology"/>
<feature type="chain" id="PRO_5046737858" evidence="8">
    <location>
        <begin position="27"/>
        <end position="693"/>
    </location>
</feature>
<evidence type="ECO:0000256" key="5">
    <source>
        <dbReference type="PROSITE-ProRule" id="PRU01240"/>
    </source>
</evidence>
<evidence type="ECO:0000256" key="8">
    <source>
        <dbReference type="SAM" id="SignalP"/>
    </source>
</evidence>
<dbReference type="InterPro" id="IPR015500">
    <property type="entry name" value="Peptidase_S8_subtilisin-rel"/>
</dbReference>
<dbReference type="Gene3D" id="3.30.70.80">
    <property type="entry name" value="Peptidase S8 propeptide/proteinase inhibitor I9"/>
    <property type="match status" value="1"/>
</dbReference>
<dbReference type="PROSITE" id="PS00138">
    <property type="entry name" value="SUBTILASE_SER"/>
    <property type="match status" value="1"/>
</dbReference>
<dbReference type="InterPro" id="IPR010259">
    <property type="entry name" value="S8pro/Inhibitor_I9"/>
</dbReference>
<dbReference type="PRINTS" id="PR00723">
    <property type="entry name" value="SUBTILISIN"/>
</dbReference>
<dbReference type="InterPro" id="IPR008999">
    <property type="entry name" value="Actin-crosslinking"/>
</dbReference>
<dbReference type="InterPro" id="IPR023828">
    <property type="entry name" value="Peptidase_S8_Ser-AS"/>
</dbReference>
<dbReference type="EMBL" id="JAETXL010000004">
    <property type="protein sequence ID" value="MBL6277097.1"/>
    <property type="molecule type" value="Genomic_DNA"/>
</dbReference>
<dbReference type="Gene3D" id="3.40.50.200">
    <property type="entry name" value="Peptidase S8/S53 domain"/>
    <property type="match status" value="1"/>
</dbReference>
<evidence type="ECO:0000256" key="1">
    <source>
        <dbReference type="ARBA" id="ARBA00011073"/>
    </source>
</evidence>
<accession>A0ABS1UL97</accession>
<dbReference type="InterPro" id="IPR034193">
    <property type="entry name" value="PCSK9_ProteinaseK-like"/>
</dbReference>
<dbReference type="InterPro" id="IPR036852">
    <property type="entry name" value="Peptidase_S8/S53_dom_sf"/>
</dbReference>
<dbReference type="InterPro" id="IPR037045">
    <property type="entry name" value="S8pro/Inhibitor_I9_sf"/>
</dbReference>
<keyword evidence="2 5" id="KW-0645">Protease</keyword>
<evidence type="ECO:0000256" key="4">
    <source>
        <dbReference type="ARBA" id="ARBA00022825"/>
    </source>
</evidence>
<dbReference type="PROSITE" id="PS00137">
    <property type="entry name" value="SUBTILASE_HIS"/>
    <property type="match status" value="1"/>
</dbReference>